<name>A0A832YS33_9EURY</name>
<organism evidence="8 9">
    <name type="scientific">Methanothermococcus okinawensis</name>
    <dbReference type="NCBI Taxonomy" id="155863"/>
    <lineage>
        <taxon>Archaea</taxon>
        <taxon>Methanobacteriati</taxon>
        <taxon>Methanobacteriota</taxon>
        <taxon>Methanomada group</taxon>
        <taxon>Methanococci</taxon>
        <taxon>Methanococcales</taxon>
        <taxon>Methanococcaceae</taxon>
        <taxon>Methanothermococcus</taxon>
    </lineage>
</organism>
<dbReference type="InterPro" id="IPR055268">
    <property type="entry name" value="PCB-like"/>
</dbReference>
<evidence type="ECO:0000256" key="2">
    <source>
        <dbReference type="ARBA" id="ARBA00023267"/>
    </source>
</evidence>
<comment type="caution">
    <text evidence="8">The sequence shown here is derived from an EMBL/GenBank/DDBJ whole genome shotgun (WGS) entry which is preliminary data.</text>
</comment>
<evidence type="ECO:0000259" key="7">
    <source>
        <dbReference type="PROSITE" id="PS50991"/>
    </source>
</evidence>
<dbReference type="Gene3D" id="2.40.50.100">
    <property type="match status" value="1"/>
</dbReference>
<dbReference type="PROSITE" id="PS50991">
    <property type="entry name" value="PYR_CT"/>
    <property type="match status" value="1"/>
</dbReference>
<dbReference type="GO" id="GO:0006094">
    <property type="term" value="P:gluconeogenesis"/>
    <property type="evidence" value="ECO:0007669"/>
    <property type="project" value="TreeGrafter"/>
</dbReference>
<dbReference type="InterPro" id="IPR001882">
    <property type="entry name" value="Biotin_BS"/>
</dbReference>
<dbReference type="GO" id="GO:0008948">
    <property type="term" value="F:oxaloacetate decarboxylase activity"/>
    <property type="evidence" value="ECO:0007669"/>
    <property type="project" value="InterPro"/>
</dbReference>
<dbReference type="CDD" id="cd07937">
    <property type="entry name" value="DRE_TIM_PC_TC_5S"/>
    <property type="match status" value="1"/>
</dbReference>
<sequence length="567" mass="64060">MVKITDVTLRDGHQSLMATRLRTEDMVPILEKMDEVGFYSMEVWGGATFDACIRYLNEDPWERLRIIKKRIQNTPLKMLLRGQNLVGYRHYPDDIVEKFIEKAYKNGIEIFRIFDALNDIRNMEVPIKVAKKLGAHVQGDISYTTSPVHTIDQFVELAKKFEEIGCDSVGIKDMAGLLLPYDAKELIGRLKEEISLPIHLHSHCTSGIALFTFMTAIESGVDVVDCAISSLSMGTSHPPVESVVAALKGTKYDTKLDMELLNEIREYFDKIREKYKYLINPISERIDSRVLFYQVPGGMLSNLVSQLKEQGALDKFEEVLEEIPKVRADLGYPPLVTPTSQIVGTQAVMNVLTGERYKIITNEVVNYVKGLYGKPPAPINKELIKRALEDGEKPITCRPANLLEPEYEKVKKEAEEKGIVSKEEDILTYALYPHIAVKFLRGELKPEPIPEEKEVSKFMEIPTEYIIEVDGEAYEVRINPKYGTEMKKKKEEITVETEGAVTSPLRGMITKIKVKEGEAVNKGDVILILEAMKMENPVESPVDGKVEKILVHEGQSVNVGDILMVIK</sequence>
<dbReference type="GO" id="GO:0005737">
    <property type="term" value="C:cytoplasm"/>
    <property type="evidence" value="ECO:0007669"/>
    <property type="project" value="TreeGrafter"/>
</dbReference>
<dbReference type="NCBIfam" id="NF006761">
    <property type="entry name" value="PRK09282.1"/>
    <property type="match status" value="1"/>
</dbReference>
<dbReference type="PANTHER" id="PTHR43778:SF2">
    <property type="entry name" value="PYRUVATE CARBOXYLASE, MITOCHONDRIAL"/>
    <property type="match status" value="1"/>
</dbReference>
<comment type="subunit">
    <text evidence="3">Heterooctamer of four A and four B subunits.</text>
</comment>
<evidence type="ECO:0000256" key="3">
    <source>
        <dbReference type="ARBA" id="ARBA00064342"/>
    </source>
</evidence>
<dbReference type="InterPro" id="IPR000891">
    <property type="entry name" value="PYR_CT"/>
</dbReference>
<dbReference type="GO" id="GO:0006814">
    <property type="term" value="P:sodium ion transport"/>
    <property type="evidence" value="ECO:0007669"/>
    <property type="project" value="InterPro"/>
</dbReference>
<dbReference type="InterPro" id="IPR000089">
    <property type="entry name" value="Biotin_lipoyl"/>
</dbReference>
<evidence type="ECO:0000256" key="4">
    <source>
        <dbReference type="ARBA" id="ARBA00073541"/>
    </source>
</evidence>
<dbReference type="NCBIfam" id="TIGR01108">
    <property type="entry name" value="oadA"/>
    <property type="match status" value="1"/>
</dbReference>
<dbReference type="FunFam" id="2.40.50.100:FF:000003">
    <property type="entry name" value="Acetyl-CoA carboxylase biotin carboxyl carrier protein"/>
    <property type="match status" value="1"/>
</dbReference>
<evidence type="ECO:0000256" key="1">
    <source>
        <dbReference type="ARBA" id="ARBA00001941"/>
    </source>
</evidence>
<evidence type="ECO:0000313" key="9">
    <source>
        <dbReference type="Proteomes" id="UP000605144"/>
    </source>
</evidence>
<dbReference type="Proteomes" id="UP000605144">
    <property type="component" value="Unassembled WGS sequence"/>
</dbReference>
<dbReference type="EMBL" id="DQSV01000042">
    <property type="protein sequence ID" value="HIP17071.1"/>
    <property type="molecule type" value="Genomic_DNA"/>
</dbReference>
<dbReference type="SUPFAM" id="SSF89000">
    <property type="entry name" value="post-HMGL domain-like"/>
    <property type="match status" value="1"/>
</dbReference>
<dbReference type="CDD" id="cd06850">
    <property type="entry name" value="biotinyl_domain"/>
    <property type="match status" value="1"/>
</dbReference>
<comment type="cofactor">
    <cofactor evidence="1">
        <name>Co(2+)</name>
        <dbReference type="ChEBI" id="CHEBI:48828"/>
    </cofactor>
</comment>
<dbReference type="InterPro" id="IPR011053">
    <property type="entry name" value="Single_hybrid_motif"/>
</dbReference>
<dbReference type="AlphaFoldDB" id="A0A832YS33"/>
<dbReference type="Pfam" id="PF00364">
    <property type="entry name" value="Biotin_lipoyl"/>
    <property type="match status" value="1"/>
</dbReference>
<dbReference type="GO" id="GO:0004736">
    <property type="term" value="F:pyruvate carboxylase activity"/>
    <property type="evidence" value="ECO:0007669"/>
    <property type="project" value="TreeGrafter"/>
</dbReference>
<gene>
    <name evidence="8" type="primary">oadA</name>
    <name evidence="8" type="ORF">EYG76_02060</name>
</gene>
<dbReference type="InterPro" id="IPR005776">
    <property type="entry name" value="OadA"/>
</dbReference>
<dbReference type="InterPro" id="IPR003379">
    <property type="entry name" value="Carboxylase_cons_dom"/>
</dbReference>
<dbReference type="PROSITE" id="PS00188">
    <property type="entry name" value="BIOTIN"/>
    <property type="match status" value="1"/>
</dbReference>
<dbReference type="Pfam" id="PF02436">
    <property type="entry name" value="PYC_OADA"/>
    <property type="match status" value="1"/>
</dbReference>
<accession>A0A832YS33</accession>
<dbReference type="InterPro" id="IPR013785">
    <property type="entry name" value="Aldolase_TIM"/>
</dbReference>
<proteinExistence type="predicted"/>
<evidence type="ECO:0000259" key="6">
    <source>
        <dbReference type="PROSITE" id="PS50968"/>
    </source>
</evidence>
<keyword evidence="2" id="KW-0092">Biotin</keyword>
<reference evidence="8" key="1">
    <citation type="journal article" date="2020" name="ISME J.">
        <title>Gammaproteobacteria mediating utilization of methyl-, sulfur- and petroleum organic compounds in deep ocean hydrothermal plumes.</title>
        <authorList>
            <person name="Zhou Z."/>
            <person name="Liu Y."/>
            <person name="Pan J."/>
            <person name="Cron B.R."/>
            <person name="Toner B.M."/>
            <person name="Anantharaman K."/>
            <person name="Breier J.A."/>
            <person name="Dick G.J."/>
            <person name="Li M."/>
        </authorList>
    </citation>
    <scope>NUCLEOTIDE SEQUENCE</scope>
    <source>
        <strain evidence="8">SZUA-1385</strain>
    </source>
</reference>
<feature type="domain" description="Pyruvate carboxyltransferase" evidence="7">
    <location>
        <begin position="2"/>
        <end position="262"/>
    </location>
</feature>
<dbReference type="PROSITE" id="PS50968">
    <property type="entry name" value="BIOTINYL_LIPOYL"/>
    <property type="match status" value="1"/>
</dbReference>
<protein>
    <recommendedName>
        <fullName evidence="4">Pyruvate carboxylase subunit B</fullName>
    </recommendedName>
    <alternativeName>
        <fullName evidence="5">Pyruvic carboxylase B</fullName>
    </alternativeName>
</protein>
<dbReference type="Pfam" id="PF00682">
    <property type="entry name" value="HMGL-like"/>
    <property type="match status" value="1"/>
</dbReference>
<dbReference type="PANTHER" id="PTHR43778">
    <property type="entry name" value="PYRUVATE CARBOXYLASE"/>
    <property type="match status" value="1"/>
</dbReference>
<evidence type="ECO:0000256" key="5">
    <source>
        <dbReference type="ARBA" id="ARBA00079224"/>
    </source>
</evidence>
<evidence type="ECO:0000313" key="8">
    <source>
        <dbReference type="EMBL" id="HIP17071.1"/>
    </source>
</evidence>
<dbReference type="SUPFAM" id="SSF51230">
    <property type="entry name" value="Single hybrid motif"/>
    <property type="match status" value="1"/>
</dbReference>
<dbReference type="Gene3D" id="3.20.20.70">
    <property type="entry name" value="Aldolase class I"/>
    <property type="match status" value="1"/>
</dbReference>
<dbReference type="SUPFAM" id="SSF51569">
    <property type="entry name" value="Aldolase"/>
    <property type="match status" value="1"/>
</dbReference>
<feature type="domain" description="Lipoyl-binding" evidence="6">
    <location>
        <begin position="492"/>
        <end position="567"/>
    </location>
</feature>